<evidence type="ECO:0000313" key="7">
    <source>
        <dbReference type="EMBL" id="MFC2968016.1"/>
    </source>
</evidence>
<dbReference type="PROSITE" id="PS50956">
    <property type="entry name" value="HTH_ASNC_2"/>
    <property type="match status" value="1"/>
</dbReference>
<keyword evidence="2" id="KW-0238">DNA-binding</keyword>
<evidence type="ECO:0000256" key="1">
    <source>
        <dbReference type="ARBA" id="ARBA00023015"/>
    </source>
</evidence>
<dbReference type="Gene3D" id="3.30.70.920">
    <property type="match status" value="1"/>
</dbReference>
<sequence length="203" mass="22177">MESDKIDSFDIQILRELRKDGRISIQELAERIGLSPTPVARRLRQLEGRGIITGYCALIDEVALGYEVSVFVSVKLDKQMDLSMDQFEAAIRSFPEVVDCWLMTGNRDYLMRVATTGLAAFETFLTGKLTKVPGVANIESSLPLRRVKSGVARTPQATLGAVSAPAALNEGSRPSRGWAQSRPPWGAGRARSGADAPENSRIE</sequence>
<evidence type="ECO:0000256" key="4">
    <source>
        <dbReference type="SAM" id="MobiDB-lite"/>
    </source>
</evidence>
<dbReference type="InterPro" id="IPR001387">
    <property type="entry name" value="Cro/C1-type_HTH"/>
</dbReference>
<evidence type="ECO:0000259" key="6">
    <source>
        <dbReference type="PROSITE" id="PS50956"/>
    </source>
</evidence>
<dbReference type="InterPro" id="IPR036390">
    <property type="entry name" value="WH_DNA-bd_sf"/>
</dbReference>
<dbReference type="InterPro" id="IPR019888">
    <property type="entry name" value="Tscrpt_reg_AsnC-like"/>
</dbReference>
<dbReference type="EMBL" id="JBHRSK010000004">
    <property type="protein sequence ID" value="MFC2968016.1"/>
    <property type="molecule type" value="Genomic_DNA"/>
</dbReference>
<dbReference type="InterPro" id="IPR036388">
    <property type="entry name" value="WH-like_DNA-bd_sf"/>
</dbReference>
<evidence type="ECO:0000259" key="5">
    <source>
        <dbReference type="PROSITE" id="PS50943"/>
    </source>
</evidence>
<dbReference type="Gene3D" id="1.10.10.10">
    <property type="entry name" value="Winged helix-like DNA-binding domain superfamily/Winged helix DNA-binding domain"/>
    <property type="match status" value="1"/>
</dbReference>
<protein>
    <submittedName>
        <fullName evidence="7">Lrp/AsnC family transcriptional regulator</fullName>
    </submittedName>
</protein>
<feature type="domain" description="HTH cro/C1-type" evidence="5">
    <location>
        <begin position="14"/>
        <end position="37"/>
    </location>
</feature>
<evidence type="ECO:0000256" key="3">
    <source>
        <dbReference type="ARBA" id="ARBA00023163"/>
    </source>
</evidence>
<evidence type="ECO:0000256" key="2">
    <source>
        <dbReference type="ARBA" id="ARBA00023125"/>
    </source>
</evidence>
<dbReference type="SUPFAM" id="SSF54909">
    <property type="entry name" value="Dimeric alpha+beta barrel"/>
    <property type="match status" value="1"/>
</dbReference>
<dbReference type="Proteomes" id="UP001595443">
    <property type="component" value="Unassembled WGS sequence"/>
</dbReference>
<dbReference type="SUPFAM" id="SSF46785">
    <property type="entry name" value="Winged helix' DNA-binding domain"/>
    <property type="match status" value="1"/>
</dbReference>
<accession>A0ABV7AG41</accession>
<dbReference type="InterPro" id="IPR011008">
    <property type="entry name" value="Dimeric_a/b-barrel"/>
</dbReference>
<dbReference type="CDD" id="cd00090">
    <property type="entry name" value="HTH_ARSR"/>
    <property type="match status" value="1"/>
</dbReference>
<gene>
    <name evidence="7" type="ORF">ACFOES_07920</name>
</gene>
<dbReference type="PROSITE" id="PS50943">
    <property type="entry name" value="HTH_CROC1"/>
    <property type="match status" value="1"/>
</dbReference>
<dbReference type="InterPro" id="IPR000485">
    <property type="entry name" value="AsnC-type_HTH_dom"/>
</dbReference>
<dbReference type="Pfam" id="PF13412">
    <property type="entry name" value="HTH_24"/>
    <property type="match status" value="1"/>
</dbReference>
<dbReference type="SMART" id="SM00344">
    <property type="entry name" value="HTH_ASNC"/>
    <property type="match status" value="1"/>
</dbReference>
<comment type="caution">
    <text evidence="7">The sequence shown here is derived from an EMBL/GenBank/DDBJ whole genome shotgun (WGS) entry which is preliminary data.</text>
</comment>
<dbReference type="PRINTS" id="PR00033">
    <property type="entry name" value="HTHASNC"/>
</dbReference>
<dbReference type="InterPro" id="IPR019887">
    <property type="entry name" value="Tscrpt_reg_AsnC/Lrp_C"/>
</dbReference>
<dbReference type="RefSeq" id="WP_377832662.1">
    <property type="nucleotide sequence ID" value="NZ_JBHRSK010000004.1"/>
</dbReference>
<dbReference type="InterPro" id="IPR011991">
    <property type="entry name" value="ArsR-like_HTH"/>
</dbReference>
<reference evidence="8" key="1">
    <citation type="journal article" date="2019" name="Int. J. Syst. Evol. Microbiol.">
        <title>The Global Catalogue of Microorganisms (GCM) 10K type strain sequencing project: providing services to taxonomists for standard genome sequencing and annotation.</title>
        <authorList>
            <consortium name="The Broad Institute Genomics Platform"/>
            <consortium name="The Broad Institute Genome Sequencing Center for Infectious Disease"/>
            <person name="Wu L."/>
            <person name="Ma J."/>
        </authorList>
    </citation>
    <scope>NUCLEOTIDE SEQUENCE [LARGE SCALE GENOMIC DNA]</scope>
    <source>
        <strain evidence="8">KCTC 62192</strain>
    </source>
</reference>
<evidence type="ECO:0000313" key="8">
    <source>
        <dbReference type="Proteomes" id="UP001595443"/>
    </source>
</evidence>
<dbReference type="Pfam" id="PF01037">
    <property type="entry name" value="AsnC_trans_reg"/>
    <property type="match status" value="1"/>
</dbReference>
<feature type="domain" description="HTH asnC-type" evidence="6">
    <location>
        <begin position="6"/>
        <end position="67"/>
    </location>
</feature>
<dbReference type="InterPro" id="IPR019885">
    <property type="entry name" value="Tscrpt_reg_HTH_AsnC-type_CS"/>
</dbReference>
<organism evidence="7 8">
    <name type="scientific">Acidimangrovimonas pyrenivorans</name>
    <dbReference type="NCBI Taxonomy" id="2030798"/>
    <lineage>
        <taxon>Bacteria</taxon>
        <taxon>Pseudomonadati</taxon>
        <taxon>Pseudomonadota</taxon>
        <taxon>Alphaproteobacteria</taxon>
        <taxon>Rhodobacterales</taxon>
        <taxon>Paracoccaceae</taxon>
        <taxon>Acidimangrovimonas</taxon>
    </lineage>
</organism>
<dbReference type="PANTHER" id="PTHR30154:SF34">
    <property type="entry name" value="TRANSCRIPTIONAL REGULATOR AZLB"/>
    <property type="match status" value="1"/>
</dbReference>
<keyword evidence="3" id="KW-0804">Transcription</keyword>
<proteinExistence type="predicted"/>
<dbReference type="PROSITE" id="PS00519">
    <property type="entry name" value="HTH_ASNC_1"/>
    <property type="match status" value="1"/>
</dbReference>
<feature type="region of interest" description="Disordered" evidence="4">
    <location>
        <begin position="162"/>
        <end position="203"/>
    </location>
</feature>
<keyword evidence="1" id="KW-0805">Transcription regulation</keyword>
<dbReference type="PANTHER" id="PTHR30154">
    <property type="entry name" value="LEUCINE-RESPONSIVE REGULATORY PROTEIN"/>
    <property type="match status" value="1"/>
</dbReference>
<keyword evidence="8" id="KW-1185">Reference proteome</keyword>
<name>A0ABV7AG41_9RHOB</name>